<proteinExistence type="predicted"/>
<evidence type="ECO:0000313" key="1">
    <source>
        <dbReference type="EMBL" id="KAI3356211.1"/>
    </source>
</evidence>
<feature type="non-terminal residue" evidence="1">
    <location>
        <position position="1"/>
    </location>
</feature>
<name>A0ACB8VL65_9TELE</name>
<dbReference type="Proteomes" id="UP000831701">
    <property type="component" value="Chromosome 20"/>
</dbReference>
<reference evidence="1" key="1">
    <citation type="submission" date="2022-04" db="EMBL/GenBank/DDBJ databases">
        <title>Jade perch genome.</title>
        <authorList>
            <person name="Chao B."/>
        </authorList>
    </citation>
    <scope>NUCLEOTIDE SEQUENCE</scope>
    <source>
        <strain evidence="1">CB-2022</strain>
    </source>
</reference>
<comment type="caution">
    <text evidence="1">The sequence shown here is derived from an EMBL/GenBank/DDBJ whole genome shotgun (WGS) entry which is preliminary data.</text>
</comment>
<sequence>AHVCRVSDDCGAHGMERNIGEQLNKAFEAYRQVSIEKDNAKKELQQMTEYYERYTKKLQKQIEDQQQLISNLEAKLSAARQPSGEMKCEPCNHLLDGAGAYRKMQYPVCPQCYGALFPCENMGTVAVAPNMPVNSSVD</sequence>
<keyword evidence="2" id="KW-1185">Reference proteome</keyword>
<gene>
    <name evidence="1" type="ORF">L3Q82_017451</name>
</gene>
<evidence type="ECO:0000313" key="2">
    <source>
        <dbReference type="Proteomes" id="UP000831701"/>
    </source>
</evidence>
<dbReference type="EMBL" id="CM041550">
    <property type="protein sequence ID" value="KAI3356211.1"/>
    <property type="molecule type" value="Genomic_DNA"/>
</dbReference>
<protein>
    <submittedName>
        <fullName evidence="1">Uncharacterized protein</fullName>
    </submittedName>
</protein>
<accession>A0ACB8VL65</accession>
<organism evidence="1 2">
    <name type="scientific">Scortum barcoo</name>
    <name type="common">barcoo grunter</name>
    <dbReference type="NCBI Taxonomy" id="214431"/>
    <lineage>
        <taxon>Eukaryota</taxon>
        <taxon>Metazoa</taxon>
        <taxon>Chordata</taxon>
        <taxon>Craniata</taxon>
        <taxon>Vertebrata</taxon>
        <taxon>Euteleostomi</taxon>
        <taxon>Actinopterygii</taxon>
        <taxon>Neopterygii</taxon>
        <taxon>Teleostei</taxon>
        <taxon>Neoteleostei</taxon>
        <taxon>Acanthomorphata</taxon>
        <taxon>Eupercaria</taxon>
        <taxon>Centrarchiformes</taxon>
        <taxon>Terapontoidei</taxon>
        <taxon>Terapontidae</taxon>
        <taxon>Scortum</taxon>
    </lineage>
</organism>